<keyword evidence="7" id="KW-1185">Reference proteome</keyword>
<dbReference type="RefSeq" id="WP_346759276.1">
    <property type="nucleotide sequence ID" value="NZ_JAUJEB010000004.1"/>
</dbReference>
<proteinExistence type="inferred from homology"/>
<evidence type="ECO:0000313" key="6">
    <source>
        <dbReference type="EMBL" id="MDN5213937.1"/>
    </source>
</evidence>
<dbReference type="PANTHER" id="PTHR43133">
    <property type="entry name" value="RNA POLYMERASE ECF-TYPE SIGMA FACTO"/>
    <property type="match status" value="1"/>
</dbReference>
<keyword evidence="4" id="KW-0804">Transcription</keyword>
<comment type="caution">
    <text evidence="6">The sequence shown here is derived from an EMBL/GenBank/DDBJ whole genome shotgun (WGS) entry which is preliminary data.</text>
</comment>
<protein>
    <submittedName>
        <fullName evidence="6">RNA polymerase sigma-70 factor</fullName>
    </submittedName>
</protein>
<dbReference type="PROSITE" id="PS00622">
    <property type="entry name" value="HTH_LUXR_1"/>
    <property type="match status" value="1"/>
</dbReference>
<dbReference type="InterPro" id="IPR014327">
    <property type="entry name" value="RNA_pol_sigma70_bacteroid"/>
</dbReference>
<dbReference type="InterPro" id="IPR000792">
    <property type="entry name" value="Tscrpt_reg_LuxR_C"/>
</dbReference>
<dbReference type="InterPro" id="IPR039425">
    <property type="entry name" value="RNA_pol_sigma-70-like"/>
</dbReference>
<dbReference type="InterPro" id="IPR013325">
    <property type="entry name" value="RNA_pol_sigma_r2"/>
</dbReference>
<evidence type="ECO:0000256" key="4">
    <source>
        <dbReference type="ARBA" id="ARBA00023163"/>
    </source>
</evidence>
<dbReference type="Gene3D" id="1.10.10.10">
    <property type="entry name" value="Winged helix-like DNA-binding domain superfamily/Winged helix DNA-binding domain"/>
    <property type="match status" value="1"/>
</dbReference>
<dbReference type="InterPro" id="IPR013249">
    <property type="entry name" value="RNA_pol_sigma70_r4_t2"/>
</dbReference>
<dbReference type="InterPro" id="IPR007627">
    <property type="entry name" value="RNA_pol_sigma70_r2"/>
</dbReference>
<evidence type="ECO:0000256" key="3">
    <source>
        <dbReference type="ARBA" id="ARBA00023082"/>
    </source>
</evidence>
<evidence type="ECO:0000256" key="2">
    <source>
        <dbReference type="ARBA" id="ARBA00023015"/>
    </source>
</evidence>
<dbReference type="CDD" id="cd06171">
    <property type="entry name" value="Sigma70_r4"/>
    <property type="match status" value="1"/>
</dbReference>
<dbReference type="NCBIfam" id="TIGR02985">
    <property type="entry name" value="Sig70_bacteroi1"/>
    <property type="match status" value="1"/>
</dbReference>
<feature type="domain" description="HTH luxR-type" evidence="5">
    <location>
        <begin position="183"/>
        <end position="210"/>
    </location>
</feature>
<evidence type="ECO:0000256" key="1">
    <source>
        <dbReference type="ARBA" id="ARBA00010641"/>
    </source>
</evidence>
<dbReference type="InterPro" id="IPR014284">
    <property type="entry name" value="RNA_pol_sigma-70_dom"/>
</dbReference>
<dbReference type="Pfam" id="PF04542">
    <property type="entry name" value="Sigma70_r2"/>
    <property type="match status" value="1"/>
</dbReference>
<dbReference type="Gene3D" id="1.10.1740.10">
    <property type="match status" value="1"/>
</dbReference>
<keyword evidence="2" id="KW-0805">Transcription regulation</keyword>
<gene>
    <name evidence="6" type="ORF">QQ020_17815</name>
</gene>
<name>A0ABT8L846_9BACT</name>
<dbReference type="Pfam" id="PF08281">
    <property type="entry name" value="Sigma70_r4_2"/>
    <property type="match status" value="1"/>
</dbReference>
<sequence length="218" mass="26064">MPSSTATQYLDWSSKGYGSATTTADHHVPYKQKERYPDEINGDLLFKRVVNENSFDDFELIYKHYYDYLCHYAWKLVDEKELAEEVVSEVFYKLWRNINKIEIKTSFKSYLFTAVRNQSFDHLKKSRKARYLEDMEMIGPKFADRHSPLDELIFDELYYNLERTIEKLPQQCRLIFKMSRDQGLRYREIACALDISIKTVETQMGRALKKLRKVTNYN</sequence>
<dbReference type="InterPro" id="IPR036388">
    <property type="entry name" value="WH-like_DNA-bd_sf"/>
</dbReference>
<dbReference type="Proteomes" id="UP001172083">
    <property type="component" value="Unassembled WGS sequence"/>
</dbReference>
<evidence type="ECO:0000259" key="5">
    <source>
        <dbReference type="PROSITE" id="PS00622"/>
    </source>
</evidence>
<comment type="similarity">
    <text evidence="1">Belongs to the sigma-70 factor family. ECF subfamily.</text>
</comment>
<evidence type="ECO:0000313" key="7">
    <source>
        <dbReference type="Proteomes" id="UP001172083"/>
    </source>
</evidence>
<accession>A0ABT8L846</accession>
<dbReference type="EMBL" id="JAUJEB010000004">
    <property type="protein sequence ID" value="MDN5213937.1"/>
    <property type="molecule type" value="Genomic_DNA"/>
</dbReference>
<reference evidence="6" key="1">
    <citation type="submission" date="2023-06" db="EMBL/GenBank/DDBJ databases">
        <title>Genomic of Agaribacillus aureum.</title>
        <authorList>
            <person name="Wang G."/>
        </authorList>
    </citation>
    <scope>NUCLEOTIDE SEQUENCE</scope>
    <source>
        <strain evidence="6">BMA12</strain>
    </source>
</reference>
<keyword evidence="3" id="KW-0731">Sigma factor</keyword>
<dbReference type="PANTHER" id="PTHR43133:SF46">
    <property type="entry name" value="RNA POLYMERASE SIGMA-70 FACTOR ECF SUBFAMILY"/>
    <property type="match status" value="1"/>
</dbReference>
<dbReference type="NCBIfam" id="TIGR02937">
    <property type="entry name" value="sigma70-ECF"/>
    <property type="match status" value="1"/>
</dbReference>
<dbReference type="SUPFAM" id="SSF88946">
    <property type="entry name" value="Sigma2 domain of RNA polymerase sigma factors"/>
    <property type="match status" value="1"/>
</dbReference>
<dbReference type="InterPro" id="IPR013324">
    <property type="entry name" value="RNA_pol_sigma_r3/r4-like"/>
</dbReference>
<dbReference type="SUPFAM" id="SSF88659">
    <property type="entry name" value="Sigma3 and sigma4 domains of RNA polymerase sigma factors"/>
    <property type="match status" value="1"/>
</dbReference>
<organism evidence="6 7">
    <name type="scientific">Agaribacillus aureus</name>
    <dbReference type="NCBI Taxonomy" id="3051825"/>
    <lineage>
        <taxon>Bacteria</taxon>
        <taxon>Pseudomonadati</taxon>
        <taxon>Bacteroidota</taxon>
        <taxon>Cytophagia</taxon>
        <taxon>Cytophagales</taxon>
        <taxon>Splendidivirgaceae</taxon>
        <taxon>Agaribacillus</taxon>
    </lineage>
</organism>